<evidence type="ECO:0000313" key="3">
    <source>
        <dbReference type="Proteomes" id="UP000192578"/>
    </source>
</evidence>
<feature type="compositionally biased region" description="Acidic residues" evidence="1">
    <location>
        <begin position="101"/>
        <end position="110"/>
    </location>
</feature>
<feature type="region of interest" description="Disordered" evidence="1">
    <location>
        <begin position="1"/>
        <end position="24"/>
    </location>
</feature>
<reference evidence="3" key="1">
    <citation type="submission" date="2017-01" db="EMBL/GenBank/DDBJ databases">
        <title>Comparative genomics of anhydrobiosis in the tardigrade Hypsibius dujardini.</title>
        <authorList>
            <person name="Yoshida Y."/>
            <person name="Koutsovoulos G."/>
            <person name="Laetsch D."/>
            <person name="Stevens L."/>
            <person name="Kumar S."/>
            <person name="Horikawa D."/>
            <person name="Ishino K."/>
            <person name="Komine S."/>
            <person name="Tomita M."/>
            <person name="Blaxter M."/>
            <person name="Arakawa K."/>
        </authorList>
    </citation>
    <scope>NUCLEOTIDE SEQUENCE [LARGE SCALE GENOMIC DNA]</scope>
    <source>
        <strain evidence="3">Z151</strain>
    </source>
</reference>
<evidence type="ECO:0000256" key="1">
    <source>
        <dbReference type="SAM" id="MobiDB-lite"/>
    </source>
</evidence>
<feature type="region of interest" description="Disordered" evidence="1">
    <location>
        <begin position="84"/>
        <end position="110"/>
    </location>
</feature>
<gene>
    <name evidence="2" type="ORF">BV898_16941</name>
</gene>
<accession>A0A9X6RLN8</accession>
<dbReference type="AlphaFoldDB" id="A0A9X6RLN8"/>
<sequence>MRDLDADNVNSDPIEKSRISPFAHGFATEIGAESTSSERSGRIPHFNSTSGFVKVAVPESAPAPATGMHHVRKMQAYSPTLQRRFSEESEKMVDAAADTDAKEEEEDLENGDQVLLKPKVSVWTSGVHYSRNYFYEEDFYLPGQAWKR</sequence>
<name>A0A9X6RLN8_HYPEX</name>
<feature type="compositionally biased region" description="Basic and acidic residues" evidence="1">
    <location>
        <begin position="84"/>
        <end position="93"/>
    </location>
</feature>
<keyword evidence="3" id="KW-1185">Reference proteome</keyword>
<dbReference type="EMBL" id="MTYJ01000271">
    <property type="protein sequence ID" value="OWA52489.1"/>
    <property type="molecule type" value="Genomic_DNA"/>
</dbReference>
<dbReference type="Proteomes" id="UP000192578">
    <property type="component" value="Unassembled WGS sequence"/>
</dbReference>
<protein>
    <submittedName>
        <fullName evidence="2">Uncharacterized protein</fullName>
    </submittedName>
</protein>
<comment type="caution">
    <text evidence="2">The sequence shown here is derived from an EMBL/GenBank/DDBJ whole genome shotgun (WGS) entry which is preliminary data.</text>
</comment>
<organism evidence="2 3">
    <name type="scientific">Hypsibius exemplaris</name>
    <name type="common">Freshwater tardigrade</name>
    <dbReference type="NCBI Taxonomy" id="2072580"/>
    <lineage>
        <taxon>Eukaryota</taxon>
        <taxon>Metazoa</taxon>
        <taxon>Ecdysozoa</taxon>
        <taxon>Tardigrada</taxon>
        <taxon>Eutardigrada</taxon>
        <taxon>Parachela</taxon>
        <taxon>Hypsibioidea</taxon>
        <taxon>Hypsibiidae</taxon>
        <taxon>Hypsibius</taxon>
    </lineage>
</organism>
<proteinExistence type="predicted"/>
<evidence type="ECO:0000313" key="2">
    <source>
        <dbReference type="EMBL" id="OWA52489.1"/>
    </source>
</evidence>